<dbReference type="Gene3D" id="1.10.10.10">
    <property type="entry name" value="Winged helix-like DNA-binding domain superfamily/Winged helix DNA-binding domain"/>
    <property type="match status" value="1"/>
</dbReference>
<comment type="caution">
    <text evidence="3">The sequence shown here is derived from an EMBL/GenBank/DDBJ whole genome shotgun (WGS) entry which is preliminary data.</text>
</comment>
<dbReference type="InterPro" id="IPR036390">
    <property type="entry name" value="WH_DNA-bd_sf"/>
</dbReference>
<gene>
    <name evidence="3" type="ORF">L1O03_11415</name>
</gene>
<sequence length="487" mass="54080">MAMSLPSSDRTRTPAQGRVAQPILTRRNTGGLDDTPAGATDRDALLEHLGRNVIHASVDRQFSKAYRRDEDGVSCPMYYRVTSAAFARCQYVMLTTKQYAAVLVVDIDRPGSPGGHPADLALDVRQNLAMLVQCGIGPSWVGINPINGKAQAIWLIDPVYADATGQSRNMTLLSATSRALGELLDHDPHFSHRFSRSPFYTGNDPTAYRWYCQHKRVHRLADLLKEVRAMMGTSSHETAPRQQFTSGRELINAVKTRREEAQAFKALAQDVEKELGDELDQYDPELIDGVRVLWISQGKAARDETAFRHALKTGHRLRAAGQRMTDAAIIDAYEHAYNVAHRHGADGRDNEMPPMRDRQTMARRVRGYVTQSKANTGHAASAQRATTTERKALATMGRRGGQKAAQRWKTDPEGEYAQGRRETLKAANQRRTIQGRGTRARVLHVAMDTLAQTGKLPSGREIAAELGVTKRTVNMHLRALREAGMLD</sequence>
<feature type="domain" description="HTH arsR-type" evidence="2">
    <location>
        <begin position="461"/>
        <end position="486"/>
    </location>
</feature>
<dbReference type="InterPro" id="IPR001845">
    <property type="entry name" value="HTH_ArsR_DNA-bd_dom"/>
</dbReference>
<protein>
    <submittedName>
        <fullName evidence="3">Replication initiation protein</fullName>
    </submittedName>
</protein>
<evidence type="ECO:0000256" key="1">
    <source>
        <dbReference type="SAM" id="MobiDB-lite"/>
    </source>
</evidence>
<keyword evidence="4" id="KW-1185">Reference proteome</keyword>
<evidence type="ECO:0000313" key="3">
    <source>
        <dbReference type="EMBL" id="MCF4007773.1"/>
    </source>
</evidence>
<dbReference type="InterPro" id="IPR004322">
    <property type="entry name" value="Plasmid_replicase_bac"/>
</dbReference>
<dbReference type="AlphaFoldDB" id="A0A9X1U1M8"/>
<proteinExistence type="predicted"/>
<feature type="region of interest" description="Disordered" evidence="1">
    <location>
        <begin position="394"/>
        <end position="416"/>
    </location>
</feature>
<organism evidence="3 4">
    <name type="scientific">Corynebacterium uropygiale</name>
    <dbReference type="NCBI Taxonomy" id="1775911"/>
    <lineage>
        <taxon>Bacteria</taxon>
        <taxon>Bacillati</taxon>
        <taxon>Actinomycetota</taxon>
        <taxon>Actinomycetes</taxon>
        <taxon>Mycobacteriales</taxon>
        <taxon>Corynebacteriaceae</taxon>
        <taxon>Corynebacterium</taxon>
    </lineage>
</organism>
<dbReference type="SUPFAM" id="SSF46785">
    <property type="entry name" value="Winged helix' DNA-binding domain"/>
    <property type="match status" value="1"/>
</dbReference>
<dbReference type="Pfam" id="PF03090">
    <property type="entry name" value="Replicase"/>
    <property type="match status" value="1"/>
</dbReference>
<evidence type="ECO:0000259" key="2">
    <source>
        <dbReference type="Pfam" id="PF01022"/>
    </source>
</evidence>
<feature type="region of interest" description="Disordered" evidence="1">
    <location>
        <begin position="1"/>
        <end position="37"/>
    </location>
</feature>
<dbReference type="InterPro" id="IPR036388">
    <property type="entry name" value="WH-like_DNA-bd_sf"/>
</dbReference>
<dbReference type="GO" id="GO:0003700">
    <property type="term" value="F:DNA-binding transcription factor activity"/>
    <property type="evidence" value="ECO:0007669"/>
    <property type="project" value="InterPro"/>
</dbReference>
<name>A0A9X1U1M8_9CORY</name>
<dbReference type="Pfam" id="PF01022">
    <property type="entry name" value="HTH_5"/>
    <property type="match status" value="1"/>
</dbReference>
<reference evidence="3" key="1">
    <citation type="submission" date="2022-01" db="EMBL/GenBank/DDBJ databases">
        <title>Corynebacterium sp. nov isolated from isolated from the feces of the greater white-fronted geese (Anser albifrons) at Poyang Lake, PR China.</title>
        <authorList>
            <person name="Liu Q."/>
        </authorList>
    </citation>
    <scope>NUCLEOTIDE SEQUENCE</scope>
    <source>
        <strain evidence="3">JCM 32435</strain>
    </source>
</reference>
<dbReference type="EMBL" id="JAKGSI010000008">
    <property type="protein sequence ID" value="MCF4007773.1"/>
    <property type="molecule type" value="Genomic_DNA"/>
</dbReference>
<dbReference type="Proteomes" id="UP001139336">
    <property type="component" value="Unassembled WGS sequence"/>
</dbReference>
<accession>A0A9X1U1M8</accession>
<evidence type="ECO:0000313" key="4">
    <source>
        <dbReference type="Proteomes" id="UP001139336"/>
    </source>
</evidence>